<keyword evidence="2" id="KW-0472">Membrane</keyword>
<sequence length="504" mass="58193">MDIGQLRAFKKNERHVVGSLVGFALLVAVCFWHYVTVRDYYVESQIVPITLSTIAVILATILWGFLGIKGLGAAFLWYPYQLAVGSAFGYWVYYNLSNPAPAWGTALSWFAGASFAVFTIATTATAMISDGILRKIYVTVVLWSTLGFYVYTFMHVFGYYWKVFSSANVLDIILTVPVMLVAVAIGLFMLYLMAFATYAVPQYFICYFHIMRGPIVKLDNGKSCRVPLRFDNAYYAACSYKEGSKRGKDLFIAASIYCADSFDEADKKVKDAIKAKGAISNYEANKIRSDKRYRFPGGKEDKNVVAAVMKNAINAMKIQGNLVGAKEYAKQWVDRYWMGREKKDASVVDFYEMFKTWDEIDDGKPKDTAWLEKQRKKLAKIKEAEIEERQKRNYEEHKRHIEAEAERIKEAKEELRRQRLSAQQEKLQSEYKEKIARLDRAERILNFALDGRLYTNQENYVAGNLSADEYAMRDFVRDELERKYREDYERVKDRLENDDDEDDE</sequence>
<comment type="caution">
    <text evidence="3">The sequence shown here is derived from an EMBL/GenBank/DDBJ whole genome shotgun (WGS) entry which is preliminary data.</text>
</comment>
<feature type="coiled-coil region" evidence="1">
    <location>
        <begin position="371"/>
        <end position="444"/>
    </location>
</feature>
<evidence type="ECO:0000256" key="1">
    <source>
        <dbReference type="SAM" id="Coils"/>
    </source>
</evidence>
<evidence type="ECO:0000313" key="3">
    <source>
        <dbReference type="EMBL" id="HIS24506.1"/>
    </source>
</evidence>
<evidence type="ECO:0000256" key="2">
    <source>
        <dbReference type="SAM" id="Phobius"/>
    </source>
</evidence>
<proteinExistence type="predicted"/>
<keyword evidence="1" id="KW-0175">Coiled coil</keyword>
<accession>A0A9D1ENL4</accession>
<reference evidence="3" key="1">
    <citation type="submission" date="2020-10" db="EMBL/GenBank/DDBJ databases">
        <authorList>
            <person name="Gilroy R."/>
        </authorList>
    </citation>
    <scope>NUCLEOTIDE SEQUENCE</scope>
    <source>
        <strain evidence="3">CHK157-1446</strain>
    </source>
</reference>
<feature type="transmembrane region" description="Helical" evidence="2">
    <location>
        <begin position="75"/>
        <end position="94"/>
    </location>
</feature>
<gene>
    <name evidence="3" type="ORF">IAD01_03785</name>
</gene>
<protein>
    <submittedName>
        <fullName evidence="3">Uncharacterized protein</fullName>
    </submittedName>
</protein>
<reference evidence="3" key="2">
    <citation type="journal article" date="2021" name="PeerJ">
        <title>Extensive microbial diversity within the chicken gut microbiome revealed by metagenomics and culture.</title>
        <authorList>
            <person name="Gilroy R."/>
            <person name="Ravi A."/>
            <person name="Getino M."/>
            <person name="Pursley I."/>
            <person name="Horton D.L."/>
            <person name="Alikhan N.F."/>
            <person name="Baker D."/>
            <person name="Gharbi K."/>
            <person name="Hall N."/>
            <person name="Watson M."/>
            <person name="Adriaenssens E.M."/>
            <person name="Foster-Nyarko E."/>
            <person name="Jarju S."/>
            <person name="Secka A."/>
            <person name="Antonio M."/>
            <person name="Oren A."/>
            <person name="Chaudhuri R.R."/>
            <person name="La Ragione R."/>
            <person name="Hildebrand F."/>
            <person name="Pallen M.J."/>
        </authorList>
    </citation>
    <scope>NUCLEOTIDE SEQUENCE</scope>
    <source>
        <strain evidence="3">CHK157-1446</strain>
    </source>
</reference>
<dbReference type="Proteomes" id="UP000823982">
    <property type="component" value="Unassembled WGS sequence"/>
</dbReference>
<feature type="transmembrane region" description="Helical" evidence="2">
    <location>
        <begin position="46"/>
        <end position="68"/>
    </location>
</feature>
<keyword evidence="2" id="KW-1133">Transmembrane helix</keyword>
<dbReference type="EMBL" id="DVIR01000034">
    <property type="protein sequence ID" value="HIS24506.1"/>
    <property type="molecule type" value="Genomic_DNA"/>
</dbReference>
<organism evidence="3 4">
    <name type="scientific">Candidatus Faeciplasma gallinarum</name>
    <dbReference type="NCBI Taxonomy" id="2840799"/>
    <lineage>
        <taxon>Bacteria</taxon>
        <taxon>Bacillati</taxon>
        <taxon>Bacillota</taxon>
        <taxon>Clostridia</taxon>
        <taxon>Eubacteriales</taxon>
        <taxon>Oscillospiraceae</taxon>
        <taxon>Oscillospiraceae incertae sedis</taxon>
        <taxon>Candidatus Faeciplasma</taxon>
    </lineage>
</organism>
<keyword evidence="2" id="KW-0812">Transmembrane</keyword>
<dbReference type="AlphaFoldDB" id="A0A9D1ENL4"/>
<feature type="transmembrane region" description="Helical" evidence="2">
    <location>
        <begin position="172"/>
        <end position="194"/>
    </location>
</feature>
<name>A0A9D1ENL4_9FIRM</name>
<feature type="transmembrane region" description="Helical" evidence="2">
    <location>
        <begin position="140"/>
        <end position="160"/>
    </location>
</feature>
<evidence type="ECO:0000313" key="4">
    <source>
        <dbReference type="Proteomes" id="UP000823982"/>
    </source>
</evidence>
<feature type="transmembrane region" description="Helical" evidence="2">
    <location>
        <begin position="16"/>
        <end position="34"/>
    </location>
</feature>
<feature type="transmembrane region" description="Helical" evidence="2">
    <location>
        <begin position="106"/>
        <end position="128"/>
    </location>
</feature>